<proteinExistence type="predicted"/>
<name>A0ABU1T203_9ACTO</name>
<reference evidence="1 2" key="1">
    <citation type="submission" date="2023-07" db="EMBL/GenBank/DDBJ databases">
        <title>Sequencing the genomes of 1000 actinobacteria strains.</title>
        <authorList>
            <person name="Klenk H.-P."/>
        </authorList>
    </citation>
    <scope>NUCLEOTIDE SEQUENCE [LARGE SCALE GENOMIC DNA]</scope>
    <source>
        <strain evidence="1 2">DSM 15539</strain>
    </source>
</reference>
<protein>
    <submittedName>
        <fullName evidence="1">Uncharacterized protein</fullName>
    </submittedName>
</protein>
<organism evidence="1 2">
    <name type="scientific">Arcanobacterium hippocoleae</name>
    <dbReference type="NCBI Taxonomy" id="149017"/>
    <lineage>
        <taxon>Bacteria</taxon>
        <taxon>Bacillati</taxon>
        <taxon>Actinomycetota</taxon>
        <taxon>Actinomycetes</taxon>
        <taxon>Actinomycetales</taxon>
        <taxon>Actinomycetaceae</taxon>
        <taxon>Arcanobacterium</taxon>
    </lineage>
</organism>
<dbReference type="EMBL" id="JAVDUJ010000001">
    <property type="protein sequence ID" value="MDR6939396.1"/>
    <property type="molecule type" value="Genomic_DNA"/>
</dbReference>
<comment type="caution">
    <text evidence="1">The sequence shown here is derived from an EMBL/GenBank/DDBJ whole genome shotgun (WGS) entry which is preliminary data.</text>
</comment>
<sequence>MTTINPKTDQHKALRQLGLDLTRITTTEEAITWEKKLAAFHHSMMNG</sequence>
<dbReference type="Proteomes" id="UP001266099">
    <property type="component" value="Unassembled WGS sequence"/>
</dbReference>
<evidence type="ECO:0000313" key="1">
    <source>
        <dbReference type="EMBL" id="MDR6939396.1"/>
    </source>
</evidence>
<evidence type="ECO:0000313" key="2">
    <source>
        <dbReference type="Proteomes" id="UP001266099"/>
    </source>
</evidence>
<gene>
    <name evidence="1" type="ORF">J2S36_000939</name>
</gene>
<keyword evidence="2" id="KW-1185">Reference proteome</keyword>
<accession>A0ABU1T203</accession>